<dbReference type="Gene3D" id="6.10.140.1480">
    <property type="match status" value="1"/>
</dbReference>
<dbReference type="EMBL" id="KU749310">
    <property type="protein sequence ID" value="AOP31664.1"/>
    <property type="molecule type" value="Genomic_DNA"/>
</dbReference>
<dbReference type="KEGG" id="vg:29057763"/>
<dbReference type="SUPFAM" id="SSF49265">
    <property type="entry name" value="Fibronectin type III"/>
    <property type="match status" value="2"/>
</dbReference>
<evidence type="ECO:0000313" key="5">
    <source>
        <dbReference type="Proteomes" id="UP000201873"/>
    </source>
</evidence>
<dbReference type="InterPro" id="IPR021126">
    <property type="entry name" value="IFN_gamma_rc_D2_pox/mammal"/>
</dbReference>
<dbReference type="RefSeq" id="YP_009282879.1">
    <property type="nucleotide sequence ID" value="NC_031038.1"/>
</dbReference>
<accession>A0A1C9KBY3</accession>
<dbReference type="Pfam" id="PF07140">
    <property type="entry name" value="IFNGR1_D2"/>
    <property type="match status" value="1"/>
</dbReference>
<dbReference type="GeneID" id="29057763"/>
<evidence type="ECO:0000259" key="2">
    <source>
        <dbReference type="Pfam" id="PF07140"/>
    </source>
</evidence>
<dbReference type="GO" id="GO:0004896">
    <property type="term" value="F:cytokine receptor activity"/>
    <property type="evidence" value="ECO:0007669"/>
    <property type="project" value="InterPro"/>
</dbReference>
<protein>
    <submittedName>
        <fullName evidence="4">Soluble interferon-gamma receptor-like protein</fullName>
    </submittedName>
</protein>
<dbReference type="Pfam" id="PF22325">
    <property type="entry name" value="CR4_N"/>
    <property type="match status" value="1"/>
</dbReference>
<reference evidence="4 5" key="1">
    <citation type="journal article" date="2016" name="Virus Genes">
        <title>The genomes of three North American orthopoxviruses.</title>
        <authorList>
            <person name="Smithson C."/>
            <person name="Tang N."/>
            <person name="Sammons S."/>
            <person name="Frace M."/>
            <person name="Batra D."/>
            <person name="Li Y."/>
            <person name="Emerson G.L."/>
            <person name="Carroll D.S."/>
            <person name="Upton C."/>
        </authorList>
    </citation>
    <scope>NUCLEOTIDE SEQUENCE [LARGE SCALE GENOMIC DNA]</scope>
    <source>
        <strain evidence="4 5">WA</strain>
    </source>
</reference>
<evidence type="ECO:0000313" key="4">
    <source>
        <dbReference type="EMBL" id="AOP31664.1"/>
    </source>
</evidence>
<keyword evidence="5" id="KW-1185">Reference proteome</keyword>
<name>A0A1C9KBY3_9POXV</name>
<evidence type="ECO:0000256" key="1">
    <source>
        <dbReference type="ARBA" id="ARBA00005399"/>
    </source>
</evidence>
<organism evidence="4 5">
    <name type="scientific">Skunkpox virus</name>
    <dbReference type="NCBI Taxonomy" id="160796"/>
    <lineage>
        <taxon>Viruses</taxon>
        <taxon>Varidnaviria</taxon>
        <taxon>Bamfordvirae</taxon>
        <taxon>Nucleocytoviricota</taxon>
        <taxon>Pokkesviricetes</taxon>
        <taxon>Chitovirales</taxon>
        <taxon>Poxviridae</taxon>
        <taxon>Chordopoxvirinae</taxon>
        <taxon>Orthopoxvirus</taxon>
        <taxon>Orthopoxvirus skunkpox</taxon>
    </lineage>
</organism>
<feature type="domain" description="Interferon-gamma receptor N-terminal" evidence="3">
    <location>
        <begin position="18"/>
        <end position="96"/>
    </location>
</feature>
<dbReference type="InterPro" id="IPR036116">
    <property type="entry name" value="FN3_sf"/>
</dbReference>
<proteinExistence type="inferred from homology"/>
<dbReference type="Gene3D" id="2.60.40.10">
    <property type="entry name" value="Immunoglobulins"/>
    <property type="match status" value="2"/>
</dbReference>
<evidence type="ECO:0000259" key="3">
    <source>
        <dbReference type="Pfam" id="PF22325"/>
    </source>
</evidence>
<dbReference type="InterPro" id="IPR054752">
    <property type="entry name" value="CR4_N"/>
</dbReference>
<dbReference type="GO" id="GO:0060333">
    <property type="term" value="P:type II interferon-mediated signaling pathway"/>
    <property type="evidence" value="ECO:0007669"/>
    <property type="project" value="InterPro"/>
</dbReference>
<gene>
    <name evidence="4" type="ORF">SKPV-WA-185</name>
</gene>
<dbReference type="OrthoDB" id="7906at10239"/>
<dbReference type="InterPro" id="IPR013783">
    <property type="entry name" value="Ig-like_fold"/>
</dbReference>
<sequence>MKGIIFTVLLINSINATITDYKFDSVNFDSKIQWSGDGVYNVSLKNYGSSTWESMYINVPEGTYDITGYPNNDFVSFWIKFEQGEYTVEKYHPGLCIEVKIGAPTVKLTEYDDHINLFITHPYAMKNGKKVPIYKRNELCDIFLYYTTRFTFGDSKDPISYDIDDYDCTSVGCSVDFTTTEKVCVSAQGSTEDSSLEKETPWSPEVCITPKKNVFTCAIRSKDDVPNFKDKMARIIRRKFNKQTQPYMNKYLESTSNDVATILSMTD</sequence>
<keyword evidence="4" id="KW-0675">Receptor</keyword>
<dbReference type="Proteomes" id="UP000201873">
    <property type="component" value="Segment"/>
</dbReference>
<feature type="domain" description="Interferon gamma receptor D2" evidence="2">
    <location>
        <begin position="106"/>
        <end position="209"/>
    </location>
</feature>
<comment type="similarity">
    <text evidence="1">Belongs to the type II cytokine receptor family.</text>
</comment>